<gene>
    <name evidence="3" type="ORF">MCHLO_13671</name>
</gene>
<sequence length="202" mass="22937">MPGLTRGSAPLLSFLHYRAAKMSGPTCLKTLKLGKGSELRLFHDDSQPEDSLMQWYTEAVADGEPTSEAVYIPAHWHRNHSEHMSVLEGRNEATIDGRTKLMRAGDEFVIPRLAVHEFKGFKGERLVIRERADPGGDYKVLFFNDVFSSDSPFAFWHTMRAFYDGDTYPAMGLYFRFFDIAFVTIFGGIAKLFDSKKPTKIE</sequence>
<dbReference type="InterPro" id="IPR011051">
    <property type="entry name" value="RmlC_Cupin_sf"/>
</dbReference>
<dbReference type="Proteomes" id="UP000815677">
    <property type="component" value="Unassembled WGS sequence"/>
</dbReference>
<keyword evidence="1" id="KW-0812">Transmembrane</keyword>
<feature type="transmembrane region" description="Helical" evidence="1">
    <location>
        <begin position="173"/>
        <end position="193"/>
    </location>
</feature>
<evidence type="ECO:0000313" key="3">
    <source>
        <dbReference type="EMBL" id="GAT57091.1"/>
    </source>
</evidence>
<feature type="domain" description="Cupin type-2" evidence="2">
    <location>
        <begin position="71"/>
        <end position="119"/>
    </location>
</feature>
<evidence type="ECO:0000259" key="2">
    <source>
        <dbReference type="Pfam" id="PF07883"/>
    </source>
</evidence>
<dbReference type="InterPro" id="IPR013096">
    <property type="entry name" value="Cupin_2"/>
</dbReference>
<keyword evidence="1" id="KW-0472">Membrane</keyword>
<accession>A0ABQ0M183</accession>
<dbReference type="EMBL" id="DF849392">
    <property type="protein sequence ID" value="GAT57091.1"/>
    <property type="molecule type" value="Genomic_DNA"/>
</dbReference>
<reference evidence="3" key="1">
    <citation type="submission" date="2014-09" db="EMBL/GenBank/DDBJ databases">
        <title>Genome sequence of the luminous mushroom Mycena chlorophos for searching fungal bioluminescence genes.</title>
        <authorList>
            <person name="Tanaka Y."/>
            <person name="Kasuga D."/>
            <person name="Oba Y."/>
            <person name="Hase S."/>
            <person name="Sato K."/>
            <person name="Oba Y."/>
            <person name="Sakakibara Y."/>
        </authorList>
    </citation>
    <scope>NUCLEOTIDE SEQUENCE</scope>
</reference>
<keyword evidence="1" id="KW-1133">Transmembrane helix</keyword>
<name>A0ABQ0M183_MYCCL</name>
<organism evidence="3 4">
    <name type="scientific">Mycena chlorophos</name>
    <name type="common">Agaric fungus</name>
    <name type="synonym">Agaricus chlorophos</name>
    <dbReference type="NCBI Taxonomy" id="658473"/>
    <lineage>
        <taxon>Eukaryota</taxon>
        <taxon>Fungi</taxon>
        <taxon>Dikarya</taxon>
        <taxon>Basidiomycota</taxon>
        <taxon>Agaricomycotina</taxon>
        <taxon>Agaricomycetes</taxon>
        <taxon>Agaricomycetidae</taxon>
        <taxon>Agaricales</taxon>
        <taxon>Marasmiineae</taxon>
        <taxon>Mycenaceae</taxon>
        <taxon>Mycena</taxon>
    </lineage>
</organism>
<dbReference type="InterPro" id="IPR014710">
    <property type="entry name" value="RmlC-like_jellyroll"/>
</dbReference>
<dbReference type="Pfam" id="PF07883">
    <property type="entry name" value="Cupin_2"/>
    <property type="match status" value="1"/>
</dbReference>
<dbReference type="Gene3D" id="2.60.120.10">
    <property type="entry name" value="Jelly Rolls"/>
    <property type="match status" value="1"/>
</dbReference>
<evidence type="ECO:0000256" key="1">
    <source>
        <dbReference type="SAM" id="Phobius"/>
    </source>
</evidence>
<evidence type="ECO:0000313" key="4">
    <source>
        <dbReference type="Proteomes" id="UP000815677"/>
    </source>
</evidence>
<keyword evidence="4" id="KW-1185">Reference proteome</keyword>
<dbReference type="SUPFAM" id="SSF51182">
    <property type="entry name" value="RmlC-like cupins"/>
    <property type="match status" value="1"/>
</dbReference>
<proteinExistence type="predicted"/>
<protein>
    <recommendedName>
        <fullName evidence="2">Cupin type-2 domain-containing protein</fullName>
    </recommendedName>
</protein>